<comment type="caution">
    <text evidence="2">The sequence shown here is derived from an EMBL/GenBank/DDBJ whole genome shotgun (WGS) entry which is preliminary data.</text>
</comment>
<feature type="transmembrane region" description="Helical" evidence="1">
    <location>
        <begin position="282"/>
        <end position="302"/>
    </location>
</feature>
<accession>A0A8K0DV63</accession>
<evidence type="ECO:0000313" key="3">
    <source>
        <dbReference type="Proteomes" id="UP000796880"/>
    </source>
</evidence>
<dbReference type="PANTHER" id="PTHR36361">
    <property type="entry name" value="PROTEIN APEM9"/>
    <property type="match status" value="1"/>
</dbReference>
<reference evidence="2" key="1">
    <citation type="submission" date="2020-03" db="EMBL/GenBank/DDBJ databases">
        <title>A high-quality chromosome-level genome assembly of a woody plant with both climbing and erect habits, Rhamnella rubrinervis.</title>
        <authorList>
            <person name="Lu Z."/>
            <person name="Yang Y."/>
            <person name="Zhu X."/>
            <person name="Sun Y."/>
        </authorList>
    </citation>
    <scope>NUCLEOTIDE SEQUENCE</scope>
    <source>
        <strain evidence="2">BYM</strain>
        <tissue evidence="2">Leaf</tissue>
    </source>
</reference>
<dbReference type="Proteomes" id="UP000796880">
    <property type="component" value="Unassembled WGS sequence"/>
</dbReference>
<sequence length="354" mass="39694">MGVSAPAIWQQIELSESYLVCSMFEEAASLASSILNHLCTDNKDTEAGDEIELYEMLESGGMVLVQSLKELGRTSEILNELKRSFFSVAAIPSQVLLVGSCFQITEGSLHGVREFLEEFLNKWSFVDERYYVLVGAEANVDYVEGCDGRFVLGVDKYLEVVEVYVMKLLITTLNNLDIAISWIEKAELPEGRRQDLLRRIHSLYSIKAPNLSKGSLSPSLEDNPKDFKTLEAFEGSPEVLKDKNPITGENTGKQAVLKLSKRMEPCIWWFRTMTLKFGNARVVLSNGKIAVGFLILLLYYILRRKKATVKSVLQRQALSVKNAVVDLWRLAFSYQVNPLAAVQPLPTGMRAGRP</sequence>
<protein>
    <submittedName>
        <fullName evidence="2">Uncharacterized protein</fullName>
    </submittedName>
</protein>
<dbReference type="AlphaFoldDB" id="A0A8K0DV63"/>
<evidence type="ECO:0000256" key="1">
    <source>
        <dbReference type="SAM" id="Phobius"/>
    </source>
</evidence>
<dbReference type="GO" id="GO:0015919">
    <property type="term" value="P:peroxisomal membrane transport"/>
    <property type="evidence" value="ECO:0007669"/>
    <property type="project" value="InterPro"/>
</dbReference>
<keyword evidence="3" id="KW-1185">Reference proteome</keyword>
<dbReference type="PANTHER" id="PTHR36361:SF1">
    <property type="entry name" value="PROTEIN APEM9"/>
    <property type="match status" value="1"/>
</dbReference>
<dbReference type="InterPro" id="IPR034571">
    <property type="entry name" value="APEM9"/>
</dbReference>
<gene>
    <name evidence="2" type="ORF">FNV43_RR20024</name>
</gene>
<keyword evidence="1" id="KW-0812">Transmembrane</keyword>
<keyword evidence="1" id="KW-1133">Transmembrane helix</keyword>
<proteinExistence type="predicted"/>
<evidence type="ECO:0000313" key="2">
    <source>
        <dbReference type="EMBL" id="KAF3437271.1"/>
    </source>
</evidence>
<name>A0A8K0DV63_9ROSA</name>
<dbReference type="OrthoDB" id="1919407at2759"/>
<organism evidence="2 3">
    <name type="scientific">Rhamnella rubrinervis</name>
    <dbReference type="NCBI Taxonomy" id="2594499"/>
    <lineage>
        <taxon>Eukaryota</taxon>
        <taxon>Viridiplantae</taxon>
        <taxon>Streptophyta</taxon>
        <taxon>Embryophyta</taxon>
        <taxon>Tracheophyta</taxon>
        <taxon>Spermatophyta</taxon>
        <taxon>Magnoliopsida</taxon>
        <taxon>eudicotyledons</taxon>
        <taxon>Gunneridae</taxon>
        <taxon>Pentapetalae</taxon>
        <taxon>rosids</taxon>
        <taxon>fabids</taxon>
        <taxon>Rosales</taxon>
        <taxon>Rhamnaceae</taxon>
        <taxon>rhamnoid group</taxon>
        <taxon>Rhamneae</taxon>
        <taxon>Rhamnella</taxon>
    </lineage>
</organism>
<dbReference type="EMBL" id="VOIH02000009">
    <property type="protein sequence ID" value="KAF3437271.1"/>
    <property type="molecule type" value="Genomic_DNA"/>
</dbReference>
<keyword evidence="1" id="KW-0472">Membrane</keyword>